<dbReference type="PANTHER" id="PTHR24305:SF232">
    <property type="entry name" value="P450, PUTATIVE (EUROFUNG)-RELATED"/>
    <property type="match status" value="1"/>
</dbReference>
<keyword evidence="6" id="KW-0503">Monooxygenase</keyword>
<dbReference type="Proteomes" id="UP001274830">
    <property type="component" value="Unassembled WGS sequence"/>
</dbReference>
<organism evidence="8 9">
    <name type="scientific">Recurvomyces mirabilis</name>
    <dbReference type="NCBI Taxonomy" id="574656"/>
    <lineage>
        <taxon>Eukaryota</taxon>
        <taxon>Fungi</taxon>
        <taxon>Dikarya</taxon>
        <taxon>Ascomycota</taxon>
        <taxon>Pezizomycotina</taxon>
        <taxon>Dothideomycetes</taxon>
        <taxon>Dothideomycetidae</taxon>
        <taxon>Mycosphaerellales</taxon>
        <taxon>Teratosphaeriaceae</taxon>
        <taxon>Recurvomyces</taxon>
    </lineage>
</organism>
<comment type="similarity">
    <text evidence="2 6">Belongs to the cytochrome P450 family.</text>
</comment>
<comment type="cofactor">
    <cofactor evidence="1 5">
        <name>heme</name>
        <dbReference type="ChEBI" id="CHEBI:30413"/>
    </cofactor>
</comment>
<feature type="transmembrane region" description="Helical" evidence="7">
    <location>
        <begin position="6"/>
        <end position="26"/>
    </location>
</feature>
<keyword evidence="5 6" id="KW-0349">Heme</keyword>
<dbReference type="FunFam" id="1.10.630.10:FF:000050">
    <property type="entry name" value="Cytochrome P450 monooxygenase"/>
    <property type="match status" value="1"/>
</dbReference>
<dbReference type="GO" id="GO:0004497">
    <property type="term" value="F:monooxygenase activity"/>
    <property type="evidence" value="ECO:0007669"/>
    <property type="project" value="UniProtKB-KW"/>
</dbReference>
<dbReference type="InterPro" id="IPR017972">
    <property type="entry name" value="Cyt_P450_CS"/>
</dbReference>
<accession>A0AAE1C1Z4</accession>
<dbReference type="PRINTS" id="PR00463">
    <property type="entry name" value="EP450I"/>
</dbReference>
<protein>
    <recommendedName>
        <fullName evidence="10">Cytochrome P450</fullName>
    </recommendedName>
</protein>
<feature type="binding site" description="axial binding residue" evidence="5">
    <location>
        <position position="456"/>
    </location>
    <ligand>
        <name>heme</name>
        <dbReference type="ChEBI" id="CHEBI:30413"/>
    </ligand>
    <ligandPart>
        <name>Fe</name>
        <dbReference type="ChEBI" id="CHEBI:18248"/>
    </ligandPart>
</feature>
<evidence type="ECO:0000256" key="6">
    <source>
        <dbReference type="RuleBase" id="RU000461"/>
    </source>
</evidence>
<evidence type="ECO:0000256" key="7">
    <source>
        <dbReference type="SAM" id="Phobius"/>
    </source>
</evidence>
<keyword evidence="6" id="KW-0560">Oxidoreductase</keyword>
<reference evidence="8" key="1">
    <citation type="submission" date="2023-07" db="EMBL/GenBank/DDBJ databases">
        <title>Black Yeasts Isolated from many extreme environments.</title>
        <authorList>
            <person name="Coleine C."/>
            <person name="Stajich J.E."/>
            <person name="Selbmann L."/>
        </authorList>
    </citation>
    <scope>NUCLEOTIDE SEQUENCE</scope>
    <source>
        <strain evidence="8">CCFEE 5485</strain>
    </source>
</reference>
<keyword evidence="7" id="KW-0812">Transmembrane</keyword>
<dbReference type="InterPro" id="IPR001128">
    <property type="entry name" value="Cyt_P450"/>
</dbReference>
<dbReference type="InterPro" id="IPR002401">
    <property type="entry name" value="Cyt_P450_E_grp-I"/>
</dbReference>
<dbReference type="GO" id="GO:0005506">
    <property type="term" value="F:iron ion binding"/>
    <property type="evidence" value="ECO:0007669"/>
    <property type="project" value="InterPro"/>
</dbReference>
<keyword evidence="3 5" id="KW-0479">Metal-binding</keyword>
<dbReference type="Gene3D" id="1.10.630.10">
    <property type="entry name" value="Cytochrome P450"/>
    <property type="match status" value="1"/>
</dbReference>
<evidence type="ECO:0008006" key="10">
    <source>
        <dbReference type="Google" id="ProtNLM"/>
    </source>
</evidence>
<dbReference type="PANTHER" id="PTHR24305">
    <property type="entry name" value="CYTOCHROME P450"/>
    <property type="match status" value="1"/>
</dbReference>
<evidence type="ECO:0000313" key="9">
    <source>
        <dbReference type="Proteomes" id="UP001274830"/>
    </source>
</evidence>
<dbReference type="PROSITE" id="PS00086">
    <property type="entry name" value="CYTOCHROME_P450"/>
    <property type="match status" value="1"/>
</dbReference>
<keyword evidence="7" id="KW-1133">Transmembrane helix</keyword>
<keyword evidence="7" id="KW-0472">Membrane</keyword>
<gene>
    <name evidence="8" type="ORF">LTR78_004994</name>
</gene>
<dbReference type="CDD" id="cd11060">
    <property type="entry name" value="CYP57A1-like"/>
    <property type="match status" value="1"/>
</dbReference>
<dbReference type="EMBL" id="JAUTXT010000016">
    <property type="protein sequence ID" value="KAK3675060.1"/>
    <property type="molecule type" value="Genomic_DNA"/>
</dbReference>
<evidence type="ECO:0000256" key="5">
    <source>
        <dbReference type="PIRSR" id="PIRSR602401-1"/>
    </source>
</evidence>
<dbReference type="GO" id="GO:0016705">
    <property type="term" value="F:oxidoreductase activity, acting on paired donors, with incorporation or reduction of molecular oxygen"/>
    <property type="evidence" value="ECO:0007669"/>
    <property type="project" value="InterPro"/>
</dbReference>
<evidence type="ECO:0000256" key="1">
    <source>
        <dbReference type="ARBA" id="ARBA00001971"/>
    </source>
</evidence>
<dbReference type="AlphaFoldDB" id="A0AAE1C1Z4"/>
<dbReference type="PRINTS" id="PR00385">
    <property type="entry name" value="P450"/>
</dbReference>
<keyword evidence="4 5" id="KW-0408">Iron</keyword>
<proteinExistence type="inferred from homology"/>
<evidence type="ECO:0000256" key="2">
    <source>
        <dbReference type="ARBA" id="ARBA00010617"/>
    </source>
</evidence>
<dbReference type="InterPro" id="IPR050121">
    <property type="entry name" value="Cytochrome_P450_monoxygenase"/>
</dbReference>
<keyword evidence="9" id="KW-1185">Reference proteome</keyword>
<evidence type="ECO:0000256" key="3">
    <source>
        <dbReference type="ARBA" id="ARBA00022723"/>
    </source>
</evidence>
<sequence>MEPSIPWQTVALTTTLLTLLTTLYLLRIRYLPHLRTIPGPFLSSILPLDRLRTVASGAAMSHHLHLHRTYGPLVRIGPHHISFSDASLIPLIYGISTKFWKSDWYRLFDIKTPGGPASTIFSERSEDVHRVSKRPIAGAYSMATLRELEPMCDDCSAIFMRKMEGFAEGGGAVDLGAWVHWYAFDVITSITFSNRVGFMEQETDVQGIISAIEGRLFYNSIVGQMPWLHDYLFGNSFVPWLTSFIPAVKALNSSRFIVEFAAQNLRRYQNKEFNTVELRDMLDRFKRFKDGEVVMSDDQLLTHAVSNIFAGADTTAISLRAIFYYLCRTPAAYKRLIAEIDEADAKGELSDPVTFTESQNLKYFQACIKEALRMHPAVGLLLERLVPAGGAQITTDLFLPSRTIIGMNPWVAARDAEVYGSDVETFRPERWLEADEKQLRLMERNFLAFGAGARTCLGKNISLLEMGKLVPLVLRRFEFEFVGVDGKGREWELWDYWFVRQTGVICKVRRREKRGL</sequence>
<comment type="caution">
    <text evidence="8">The sequence shown here is derived from an EMBL/GenBank/DDBJ whole genome shotgun (WGS) entry which is preliminary data.</text>
</comment>
<dbReference type="SUPFAM" id="SSF48264">
    <property type="entry name" value="Cytochrome P450"/>
    <property type="match status" value="1"/>
</dbReference>
<dbReference type="Pfam" id="PF00067">
    <property type="entry name" value="p450"/>
    <property type="match status" value="1"/>
</dbReference>
<dbReference type="GO" id="GO:0020037">
    <property type="term" value="F:heme binding"/>
    <property type="evidence" value="ECO:0007669"/>
    <property type="project" value="InterPro"/>
</dbReference>
<evidence type="ECO:0000313" key="8">
    <source>
        <dbReference type="EMBL" id="KAK3675060.1"/>
    </source>
</evidence>
<name>A0AAE1C1Z4_9PEZI</name>
<evidence type="ECO:0000256" key="4">
    <source>
        <dbReference type="ARBA" id="ARBA00023004"/>
    </source>
</evidence>
<dbReference type="InterPro" id="IPR036396">
    <property type="entry name" value="Cyt_P450_sf"/>
</dbReference>